<organism evidence="13 14">
    <name type="scientific">Erysiphe pulchra</name>
    <dbReference type="NCBI Taxonomy" id="225359"/>
    <lineage>
        <taxon>Eukaryota</taxon>
        <taxon>Fungi</taxon>
        <taxon>Dikarya</taxon>
        <taxon>Ascomycota</taxon>
        <taxon>Pezizomycotina</taxon>
        <taxon>Leotiomycetes</taxon>
        <taxon>Erysiphales</taxon>
        <taxon>Erysiphaceae</taxon>
        <taxon>Erysiphe</taxon>
    </lineage>
</organism>
<gene>
    <name evidence="13" type="ORF">EPUL_003883</name>
</gene>
<keyword evidence="6" id="KW-0805">Transcription regulation</keyword>
<dbReference type="GO" id="GO:0000981">
    <property type="term" value="F:DNA-binding transcription factor activity, RNA polymerase II-specific"/>
    <property type="evidence" value="ECO:0007669"/>
    <property type="project" value="TreeGrafter"/>
</dbReference>
<dbReference type="PROSITE" id="PS00028">
    <property type="entry name" value="ZINC_FINGER_C2H2_1"/>
    <property type="match status" value="2"/>
</dbReference>
<evidence type="ECO:0000256" key="7">
    <source>
        <dbReference type="ARBA" id="ARBA00023125"/>
    </source>
</evidence>
<dbReference type="FunFam" id="3.30.160.60:FF:000141">
    <property type="entry name" value="C2H2 zinc finger protein"/>
    <property type="match status" value="1"/>
</dbReference>
<dbReference type="GO" id="GO:0000978">
    <property type="term" value="F:RNA polymerase II cis-regulatory region sequence-specific DNA binding"/>
    <property type="evidence" value="ECO:0007669"/>
    <property type="project" value="TreeGrafter"/>
</dbReference>
<dbReference type="GO" id="GO:0008270">
    <property type="term" value="F:zinc ion binding"/>
    <property type="evidence" value="ECO:0007669"/>
    <property type="project" value="UniProtKB-KW"/>
</dbReference>
<evidence type="ECO:0000256" key="10">
    <source>
        <dbReference type="PROSITE-ProRule" id="PRU00042"/>
    </source>
</evidence>
<reference evidence="13 14" key="1">
    <citation type="submission" date="2017-10" db="EMBL/GenBank/DDBJ databases">
        <title>Development of genomic resources for the powdery mildew, Erysiphe pulchra.</title>
        <authorList>
            <person name="Wadl P.A."/>
            <person name="Mack B.M."/>
            <person name="Moore G."/>
            <person name="Beltz S.B."/>
        </authorList>
    </citation>
    <scope>NUCLEOTIDE SEQUENCE [LARGE SCALE GENOMIC DNA]</scope>
    <source>
        <strain evidence="13">Cflorida</strain>
    </source>
</reference>
<dbReference type="OrthoDB" id="654211at2759"/>
<comment type="subcellular location">
    <subcellularLocation>
        <location evidence="1">Nucleus</location>
    </subcellularLocation>
</comment>
<dbReference type="EMBL" id="PEDP01000110">
    <property type="protein sequence ID" value="POS87536.1"/>
    <property type="molecule type" value="Genomic_DNA"/>
</dbReference>
<evidence type="ECO:0000256" key="11">
    <source>
        <dbReference type="SAM" id="MobiDB-lite"/>
    </source>
</evidence>
<evidence type="ECO:0000256" key="1">
    <source>
        <dbReference type="ARBA" id="ARBA00004123"/>
    </source>
</evidence>
<dbReference type="Gene3D" id="3.30.160.60">
    <property type="entry name" value="Classic Zinc Finger"/>
    <property type="match status" value="2"/>
</dbReference>
<evidence type="ECO:0000256" key="2">
    <source>
        <dbReference type="ARBA" id="ARBA00022723"/>
    </source>
</evidence>
<dbReference type="InterPro" id="IPR050752">
    <property type="entry name" value="C2H2-ZF_domain"/>
</dbReference>
<evidence type="ECO:0000256" key="3">
    <source>
        <dbReference type="ARBA" id="ARBA00022737"/>
    </source>
</evidence>
<evidence type="ECO:0000256" key="5">
    <source>
        <dbReference type="ARBA" id="ARBA00022833"/>
    </source>
</evidence>
<sequence length="585" mass="64954">MSQSLQSLNMFPPDDTDNTIPFPQLYHNGFPGSVQISSPQYKKENLLASNIPSNLLIQSNIHENDVYYYPSTPPLSASPSISGSPSDYSGLPTPANTSIFGIHRGKDDLISENSNCHIWSSYESPPITPGMSKELSFVHSGSLIGNESISDCNTRSIISLQRANDTPTTSPLPSQLSSGHNLDFCDPRKLTVCPGAHTSTTLKRTVTLPNVEQLSPSSAVTEEQKLLLSRPISPRNYDPKESDYTFPDASYSLMDVTSELDVGKNYFCGLSSLSDPEQTLYTASKRKRTDSGISLSNGPIVDTTSFQDIELPRTYDQFVVMCPLSPPVSISESDPKNVKRVKKSKKMSPEFFNATDNNSEIYGSKIEIKTENYTSESPNDNRKDNTNDNSDSGVSEKTKSNDLSKPQHQVTRRGRKQSETEDLTKTFVCESCNRRFKRQEHLKRHYRSVHTQEKPFKCHECGKDFSRSDNLSQHARTHGNGSIVVGLLEEGEITNDIDVNCEHIGNLGSILFNVAAAAPGSETDRSSQCSSNGSSVGKDGQSRKKRRRYESHEYCFTLDVFCPIMAFDCIELPWFLEEGVKKSLL</sequence>
<keyword evidence="5" id="KW-0862">Zinc</keyword>
<dbReference type="InterPro" id="IPR036236">
    <property type="entry name" value="Znf_C2H2_sf"/>
</dbReference>
<proteinExistence type="predicted"/>
<feature type="region of interest" description="Disordered" evidence="11">
    <location>
        <begin position="369"/>
        <end position="420"/>
    </location>
</feature>
<keyword evidence="3" id="KW-0677">Repeat</keyword>
<dbReference type="SMART" id="SM00355">
    <property type="entry name" value="ZnF_C2H2"/>
    <property type="match status" value="2"/>
</dbReference>
<keyword evidence="2" id="KW-0479">Metal-binding</keyword>
<feature type="domain" description="C2H2-type" evidence="12">
    <location>
        <begin position="456"/>
        <end position="478"/>
    </location>
</feature>
<evidence type="ECO:0000313" key="14">
    <source>
        <dbReference type="Proteomes" id="UP000237438"/>
    </source>
</evidence>
<accession>A0A2S4PZU6</accession>
<evidence type="ECO:0000313" key="13">
    <source>
        <dbReference type="EMBL" id="POS87536.1"/>
    </source>
</evidence>
<feature type="compositionally biased region" description="Low complexity" evidence="11">
    <location>
        <begin position="526"/>
        <end position="535"/>
    </location>
</feature>
<protein>
    <recommendedName>
        <fullName evidence="12">C2H2-type domain-containing protein</fullName>
    </recommendedName>
</protein>
<dbReference type="Proteomes" id="UP000237438">
    <property type="component" value="Unassembled WGS sequence"/>
</dbReference>
<dbReference type="PANTHER" id="PTHR24384">
    <property type="entry name" value="FINGER PUTATIVE TRANSCRIPTION FACTOR FAMILY-RELATED"/>
    <property type="match status" value="1"/>
</dbReference>
<dbReference type="InterPro" id="IPR013087">
    <property type="entry name" value="Znf_C2H2_type"/>
</dbReference>
<dbReference type="STRING" id="225359.A0A2S4PZU6"/>
<evidence type="ECO:0000256" key="6">
    <source>
        <dbReference type="ARBA" id="ARBA00023015"/>
    </source>
</evidence>
<dbReference type="PANTHER" id="PTHR24384:SF189">
    <property type="entry name" value="C2H2-TYPE DOMAIN-CONTAINING PROTEIN-RELATED"/>
    <property type="match status" value="1"/>
</dbReference>
<dbReference type="SUPFAM" id="SSF57667">
    <property type="entry name" value="beta-beta-alpha zinc fingers"/>
    <property type="match status" value="1"/>
</dbReference>
<keyword evidence="14" id="KW-1185">Reference proteome</keyword>
<evidence type="ECO:0000256" key="4">
    <source>
        <dbReference type="ARBA" id="ARBA00022771"/>
    </source>
</evidence>
<dbReference type="Pfam" id="PF00096">
    <property type="entry name" value="zf-C2H2"/>
    <property type="match status" value="2"/>
</dbReference>
<feature type="region of interest" description="Disordered" evidence="11">
    <location>
        <begin position="523"/>
        <end position="544"/>
    </location>
</feature>
<feature type="region of interest" description="Disordered" evidence="11">
    <location>
        <begin position="327"/>
        <end position="356"/>
    </location>
</feature>
<feature type="non-terminal residue" evidence="13">
    <location>
        <position position="585"/>
    </location>
</feature>
<keyword evidence="8" id="KW-0804">Transcription</keyword>
<keyword evidence="9" id="KW-0539">Nucleus</keyword>
<keyword evidence="4 10" id="KW-0863">Zinc-finger</keyword>
<feature type="domain" description="C2H2-type" evidence="12">
    <location>
        <begin position="427"/>
        <end position="455"/>
    </location>
</feature>
<dbReference type="GO" id="GO:0005634">
    <property type="term" value="C:nucleus"/>
    <property type="evidence" value="ECO:0007669"/>
    <property type="project" value="UniProtKB-SubCell"/>
</dbReference>
<keyword evidence="7" id="KW-0238">DNA-binding</keyword>
<evidence type="ECO:0000256" key="8">
    <source>
        <dbReference type="ARBA" id="ARBA00023163"/>
    </source>
</evidence>
<comment type="caution">
    <text evidence="13">The sequence shown here is derived from an EMBL/GenBank/DDBJ whole genome shotgun (WGS) entry which is preliminary data.</text>
</comment>
<dbReference type="AlphaFoldDB" id="A0A2S4PZU6"/>
<evidence type="ECO:0000256" key="9">
    <source>
        <dbReference type="ARBA" id="ARBA00023242"/>
    </source>
</evidence>
<evidence type="ECO:0000259" key="12">
    <source>
        <dbReference type="PROSITE" id="PS50157"/>
    </source>
</evidence>
<name>A0A2S4PZU6_9PEZI</name>
<dbReference type="PROSITE" id="PS50157">
    <property type="entry name" value="ZINC_FINGER_C2H2_2"/>
    <property type="match status" value="2"/>
</dbReference>
<dbReference type="FunFam" id="3.30.160.60:FF:000176">
    <property type="entry name" value="zinc finger protein 70"/>
    <property type="match status" value="1"/>
</dbReference>